<evidence type="ECO:0000313" key="2">
    <source>
        <dbReference type="Proteomes" id="UP000053573"/>
    </source>
</evidence>
<dbReference type="SUPFAM" id="SSF56112">
    <property type="entry name" value="Protein kinase-like (PK-like)"/>
    <property type="match status" value="1"/>
</dbReference>
<name>A0A0H1B3I4_9EURO</name>
<dbReference type="EMBL" id="LDEV01003345">
    <property type="protein sequence ID" value="KLJ05999.1"/>
    <property type="molecule type" value="Genomic_DNA"/>
</dbReference>
<dbReference type="OrthoDB" id="3645574at2759"/>
<dbReference type="STRING" id="2060906.A0A0H1B3I4"/>
<dbReference type="Proteomes" id="UP000053573">
    <property type="component" value="Unassembled WGS sequence"/>
</dbReference>
<protein>
    <recommendedName>
        <fullName evidence="3">Aminoglycoside phosphotransferase domain-containing protein</fullName>
    </recommendedName>
</protein>
<evidence type="ECO:0008006" key="3">
    <source>
        <dbReference type="Google" id="ProtNLM"/>
    </source>
</evidence>
<dbReference type="PANTHER" id="PTHR21310:SF37">
    <property type="entry name" value="AMINOGLYCOSIDE PHOSPHOTRANSFERASE DOMAIN-CONTAINING PROTEIN"/>
    <property type="match status" value="1"/>
</dbReference>
<gene>
    <name evidence="1" type="ORF">EMPG_10572</name>
</gene>
<evidence type="ECO:0000313" key="1">
    <source>
        <dbReference type="EMBL" id="KLJ05999.1"/>
    </source>
</evidence>
<reference evidence="2" key="1">
    <citation type="journal article" date="2015" name="PLoS Genet.">
        <title>The dynamic genome and transcriptome of the human fungal pathogen Blastomyces and close relative Emmonsia.</title>
        <authorList>
            <person name="Munoz J.F."/>
            <person name="Gauthier G.M."/>
            <person name="Desjardins C.A."/>
            <person name="Gallo J.E."/>
            <person name="Holder J."/>
            <person name="Sullivan T.D."/>
            <person name="Marty A.J."/>
            <person name="Carmen J.C."/>
            <person name="Chen Z."/>
            <person name="Ding L."/>
            <person name="Gujja S."/>
            <person name="Magrini V."/>
            <person name="Misas E."/>
            <person name="Mitreva M."/>
            <person name="Priest M."/>
            <person name="Saif S."/>
            <person name="Whiston E.A."/>
            <person name="Young S."/>
            <person name="Zeng Q."/>
            <person name="Goldman W.E."/>
            <person name="Mardis E.R."/>
            <person name="Taylor J.W."/>
            <person name="McEwen J.G."/>
            <person name="Clay O.K."/>
            <person name="Klein B.S."/>
            <person name="Cuomo C.A."/>
        </authorList>
    </citation>
    <scope>NUCLEOTIDE SEQUENCE [LARGE SCALE GENOMIC DNA]</scope>
    <source>
        <strain evidence="2">UAMH 139</strain>
    </source>
</reference>
<dbReference type="InterPro" id="IPR051678">
    <property type="entry name" value="AGP_Transferase"/>
</dbReference>
<comment type="caution">
    <text evidence="1">The sequence shown here is derived from an EMBL/GenBank/DDBJ whole genome shotgun (WGS) entry which is preliminary data.</text>
</comment>
<dbReference type="InterPro" id="IPR011009">
    <property type="entry name" value="Kinase-like_dom_sf"/>
</dbReference>
<accession>A0A0H1B3I4</accession>
<organism evidence="1 2">
    <name type="scientific">Blastomyces silverae</name>
    <dbReference type="NCBI Taxonomy" id="2060906"/>
    <lineage>
        <taxon>Eukaryota</taxon>
        <taxon>Fungi</taxon>
        <taxon>Dikarya</taxon>
        <taxon>Ascomycota</taxon>
        <taxon>Pezizomycotina</taxon>
        <taxon>Eurotiomycetes</taxon>
        <taxon>Eurotiomycetidae</taxon>
        <taxon>Onygenales</taxon>
        <taxon>Ajellomycetaceae</taxon>
        <taxon>Blastomyces</taxon>
    </lineage>
</organism>
<dbReference type="PANTHER" id="PTHR21310">
    <property type="entry name" value="AMINOGLYCOSIDE PHOSPHOTRANSFERASE-RELATED-RELATED"/>
    <property type="match status" value="1"/>
</dbReference>
<proteinExistence type="predicted"/>
<keyword evidence="2" id="KW-1185">Reference proteome</keyword>
<dbReference type="AlphaFoldDB" id="A0A0H1B3I4"/>
<sequence length="446" mass="51945">MSIERRLLRGVTTYSAIVESETNYLLKLTYFDERNKFFTLLKQSRAEIETIVAYHLGLRIEGSQRRVIIRFSLPYRVGENVFPGNANEKVRCEAGAYAWLQQECPSIPIPYLHGFGLSNGPHFTSVRNLPWLSRWLQRLRRVLLWIQHRQQSSNYIPNHTLTLQNPFGSYLVMDYIEESEGQMLSKTWDELANRPLTSMLQELENTGVPMHIVRDRTYTSVIAYVTDLLSYHDNQLRHNLNAVKGIGDCVSQMCALTIMKAVAPQFYNHDSDAGPFAFSLTDLHQSNIFVDKDWNITHIIDLEWAASLPVEFIQLPHWLDGMEVDAINLDSYKNQAEEFTGILEEGEKKAEEAESHHPFRLSHTIRSGWKIGTFWYNLALRNPPALYSLFYNRIQPQFAAQHLNDQEFYKIVGFYWCREASAFIRTKCNDKKNYDIQLREAFQMNN</sequence>